<evidence type="ECO:0000256" key="5">
    <source>
        <dbReference type="ARBA" id="ARBA00023157"/>
    </source>
</evidence>
<reference evidence="10 11" key="1">
    <citation type="journal article" date="2013" name="Nat. Commun.">
        <title>Genome analysis reveals insights into physiology and longevity of the Brandt's bat Myotis brandtii.</title>
        <authorList>
            <person name="Seim I."/>
            <person name="Fang X."/>
            <person name="Xiong Z."/>
            <person name="Lobanov A.V."/>
            <person name="Huang Z."/>
            <person name="Ma S."/>
            <person name="Feng Y."/>
            <person name="Turanov A.A."/>
            <person name="Zhu Y."/>
            <person name="Lenz T.L."/>
            <person name="Gerashchenko M.V."/>
            <person name="Fan D."/>
            <person name="Hee Yim S."/>
            <person name="Yao X."/>
            <person name="Jordan D."/>
            <person name="Xiong Y."/>
            <person name="Ma Y."/>
            <person name="Lyapunov A.N."/>
            <person name="Chen G."/>
            <person name="Kulakova O.I."/>
            <person name="Sun Y."/>
            <person name="Lee S.G."/>
            <person name="Bronson R.T."/>
            <person name="Moskalev A.A."/>
            <person name="Sunyaev S.R."/>
            <person name="Zhang G."/>
            <person name="Krogh A."/>
            <person name="Wang J."/>
            <person name="Gladyshev V.N."/>
        </authorList>
    </citation>
    <scope>NUCLEOTIDE SEQUENCE [LARGE SCALE GENOMIC DNA]</scope>
</reference>
<protein>
    <submittedName>
        <fullName evidence="10">Protransforming growth factor alpha</fullName>
    </submittedName>
</protein>
<dbReference type="Gene3D" id="2.10.25.10">
    <property type="entry name" value="Laminin"/>
    <property type="match status" value="1"/>
</dbReference>
<evidence type="ECO:0000259" key="9">
    <source>
        <dbReference type="PROSITE" id="PS50026"/>
    </source>
</evidence>
<dbReference type="EMBL" id="KE162504">
    <property type="protein sequence ID" value="EPQ08712.1"/>
    <property type="molecule type" value="Genomic_DNA"/>
</dbReference>
<feature type="disulfide bond" evidence="7">
    <location>
        <begin position="87"/>
        <end position="96"/>
    </location>
</feature>
<keyword evidence="8" id="KW-0472">Membrane</keyword>
<evidence type="ECO:0000256" key="3">
    <source>
        <dbReference type="ARBA" id="ARBA00022536"/>
    </source>
</evidence>
<dbReference type="PROSITE" id="PS01186">
    <property type="entry name" value="EGF_2"/>
    <property type="match status" value="1"/>
</dbReference>
<evidence type="ECO:0000256" key="7">
    <source>
        <dbReference type="PROSITE-ProRule" id="PRU00076"/>
    </source>
</evidence>
<dbReference type="PRINTS" id="PR00009">
    <property type="entry name" value="EGFTGF"/>
</dbReference>
<organism evidence="10 11">
    <name type="scientific">Myotis brandtii</name>
    <name type="common">Brandt's bat</name>
    <dbReference type="NCBI Taxonomy" id="109478"/>
    <lineage>
        <taxon>Eukaryota</taxon>
        <taxon>Metazoa</taxon>
        <taxon>Chordata</taxon>
        <taxon>Craniata</taxon>
        <taxon>Vertebrata</taxon>
        <taxon>Euteleostomi</taxon>
        <taxon>Mammalia</taxon>
        <taxon>Eutheria</taxon>
        <taxon>Laurasiatheria</taxon>
        <taxon>Chiroptera</taxon>
        <taxon>Yangochiroptera</taxon>
        <taxon>Vespertilionidae</taxon>
        <taxon>Myotis</taxon>
    </lineage>
</organism>
<keyword evidence="11" id="KW-1185">Reference proteome</keyword>
<dbReference type="GO" id="GO:0008284">
    <property type="term" value="P:positive regulation of cell population proliferation"/>
    <property type="evidence" value="ECO:0007669"/>
    <property type="project" value="TreeGrafter"/>
</dbReference>
<evidence type="ECO:0000256" key="4">
    <source>
        <dbReference type="ARBA" id="ARBA00023030"/>
    </source>
</evidence>
<name>S7PKS6_MYOBR</name>
<dbReference type="InterPro" id="IPR000742">
    <property type="entry name" value="EGF"/>
</dbReference>
<dbReference type="FunFam" id="2.10.25.10:FF:000182">
    <property type="entry name" value="Protransforming growth factor alpha"/>
    <property type="match status" value="1"/>
</dbReference>
<proteinExistence type="predicted"/>
<comment type="caution">
    <text evidence="7">Lacks conserved residue(s) required for the propagation of feature annotation.</text>
</comment>
<dbReference type="SUPFAM" id="SSF57196">
    <property type="entry name" value="EGF/Laminin"/>
    <property type="match status" value="1"/>
</dbReference>
<feature type="domain" description="EGF-like" evidence="9">
    <location>
        <begin position="57"/>
        <end position="97"/>
    </location>
</feature>
<dbReference type="PROSITE" id="PS50026">
    <property type="entry name" value="EGF_3"/>
    <property type="match status" value="1"/>
</dbReference>
<evidence type="ECO:0000256" key="8">
    <source>
        <dbReference type="SAM" id="Phobius"/>
    </source>
</evidence>
<evidence type="ECO:0000256" key="6">
    <source>
        <dbReference type="ARBA" id="ARBA00023246"/>
    </source>
</evidence>
<dbReference type="PROSITE" id="PS00022">
    <property type="entry name" value="EGF_1"/>
    <property type="match status" value="1"/>
</dbReference>
<dbReference type="PANTHER" id="PTHR10740:SF1">
    <property type="entry name" value="PROTRANSFORMING GROWTH FACTOR ALPHA"/>
    <property type="match status" value="1"/>
</dbReference>
<evidence type="ECO:0000256" key="2">
    <source>
        <dbReference type="ARBA" id="ARBA00022525"/>
    </source>
</evidence>
<dbReference type="Proteomes" id="UP000052978">
    <property type="component" value="Unassembled WGS sequence"/>
</dbReference>
<dbReference type="GO" id="GO:0045840">
    <property type="term" value="P:positive regulation of mitotic nuclear division"/>
    <property type="evidence" value="ECO:0007669"/>
    <property type="project" value="TreeGrafter"/>
</dbReference>
<dbReference type="GO" id="GO:0007173">
    <property type="term" value="P:epidermal growth factor receptor signaling pathway"/>
    <property type="evidence" value="ECO:0007669"/>
    <property type="project" value="TreeGrafter"/>
</dbReference>
<keyword evidence="6" id="KW-0497">Mitogen</keyword>
<keyword evidence="2" id="KW-0964">Secreted</keyword>
<dbReference type="GO" id="GO:0005154">
    <property type="term" value="F:epidermal growth factor receptor binding"/>
    <property type="evidence" value="ECO:0007669"/>
    <property type="project" value="TreeGrafter"/>
</dbReference>
<dbReference type="GO" id="GO:0005615">
    <property type="term" value="C:extracellular space"/>
    <property type="evidence" value="ECO:0007669"/>
    <property type="project" value="UniProtKB-ARBA"/>
</dbReference>
<keyword evidence="4" id="KW-0339">Growth factor</keyword>
<keyword evidence="8" id="KW-0812">Transmembrane</keyword>
<dbReference type="GO" id="GO:0008083">
    <property type="term" value="F:growth factor activity"/>
    <property type="evidence" value="ECO:0007669"/>
    <property type="project" value="UniProtKB-KW"/>
</dbReference>
<comment type="subcellular location">
    <subcellularLocation>
        <location evidence="1">Secreted</location>
        <location evidence="1">Extracellular space</location>
    </subcellularLocation>
</comment>
<keyword evidence="5 7" id="KW-1015">Disulfide bond</keyword>
<sequence length="259" mass="27855">MPGDQGACSPVAIWRRSCTIGLALPPPRVVAPLYQPFLHTLANCEANPPMAAAVVSYFNDCPDSHSQFCFHGTCRFLVQEDKPACVCHSGYVGARCEHADLLAVVAASQKKQAITALVVVSVVALAGLIITCVLIHCCQVRKYCEWCRALICQHEKPSALLKGRPACCHSETAFSLALKTQFQKLLPLSGLKSPEEEFGQVTGAALMKNGLLLDGPARDAWDVLTDLPTLPAITCAASCLVWAFLQNSVKNLSAWGYSV</sequence>
<evidence type="ECO:0000313" key="11">
    <source>
        <dbReference type="Proteomes" id="UP000052978"/>
    </source>
</evidence>
<dbReference type="PANTHER" id="PTHR10740">
    <property type="entry name" value="TRANSFORMING GROWTH FACTOR ALPHA"/>
    <property type="match status" value="1"/>
</dbReference>
<keyword evidence="3 7" id="KW-0245">EGF-like domain</keyword>
<evidence type="ECO:0000256" key="1">
    <source>
        <dbReference type="ARBA" id="ARBA00004239"/>
    </source>
</evidence>
<accession>S7PKS6</accession>
<feature type="transmembrane region" description="Helical" evidence="8">
    <location>
        <begin position="114"/>
        <end position="136"/>
    </location>
</feature>
<dbReference type="AlphaFoldDB" id="S7PKS6"/>
<dbReference type="GO" id="GO:0051781">
    <property type="term" value="P:positive regulation of cell division"/>
    <property type="evidence" value="ECO:0007669"/>
    <property type="project" value="UniProtKB-KW"/>
</dbReference>
<gene>
    <name evidence="10" type="ORF">D623_10023146</name>
</gene>
<keyword evidence="8" id="KW-1133">Transmembrane helix</keyword>
<evidence type="ECO:0000313" key="10">
    <source>
        <dbReference type="EMBL" id="EPQ08712.1"/>
    </source>
</evidence>